<dbReference type="EMBL" id="AMCI01005905">
    <property type="protein sequence ID" value="EJW95278.1"/>
    <property type="molecule type" value="Genomic_DNA"/>
</dbReference>
<proteinExistence type="predicted"/>
<sequence>MHDAADTLKTKAETVQMPEFKEMGEKASQVVKAAFQKKKEKSDETEEIGVKDIPAVSVRNA</sequence>
<reference evidence="1" key="1">
    <citation type="journal article" date="2012" name="PLoS ONE">
        <title>Gene sets for utilization of primary and secondary nutrition supplies in the distal gut of endangered iberian lynx.</title>
        <authorList>
            <person name="Alcaide M."/>
            <person name="Messina E."/>
            <person name="Richter M."/>
            <person name="Bargiela R."/>
            <person name="Peplies J."/>
            <person name="Huws S.A."/>
            <person name="Newbold C.J."/>
            <person name="Golyshin P.N."/>
            <person name="Simon M.A."/>
            <person name="Lopez G."/>
            <person name="Yakimov M.M."/>
            <person name="Ferrer M."/>
        </authorList>
    </citation>
    <scope>NUCLEOTIDE SEQUENCE</scope>
</reference>
<comment type="caution">
    <text evidence="1">The sequence shown here is derived from an EMBL/GenBank/DDBJ whole genome shotgun (WGS) entry which is preliminary data.</text>
</comment>
<protein>
    <submittedName>
        <fullName evidence="1">Uncharacterized protein</fullName>
    </submittedName>
</protein>
<name>J9FLG6_9ZZZZ</name>
<dbReference type="AlphaFoldDB" id="J9FLG6"/>
<feature type="non-terminal residue" evidence="1">
    <location>
        <position position="61"/>
    </location>
</feature>
<gene>
    <name evidence="1" type="ORF">EVA_16616</name>
</gene>
<accession>J9FLG6</accession>
<evidence type="ECO:0000313" key="1">
    <source>
        <dbReference type="EMBL" id="EJW95278.1"/>
    </source>
</evidence>
<organism evidence="1">
    <name type="scientific">gut metagenome</name>
    <dbReference type="NCBI Taxonomy" id="749906"/>
    <lineage>
        <taxon>unclassified sequences</taxon>
        <taxon>metagenomes</taxon>
        <taxon>organismal metagenomes</taxon>
    </lineage>
</organism>